<dbReference type="SMART" id="SM00052">
    <property type="entry name" value="EAL"/>
    <property type="match status" value="1"/>
</dbReference>
<accession>A0AAX2AJX9</accession>
<evidence type="ECO:0000313" key="7">
    <source>
        <dbReference type="EMBL" id="RXK16692.1"/>
    </source>
</evidence>
<comment type="caution">
    <text evidence="7">The sequence shown here is derived from an EMBL/GenBank/DDBJ whole genome shotgun (WGS) entry which is preliminary data.</text>
</comment>
<dbReference type="PROSITE" id="PS50883">
    <property type="entry name" value="EAL"/>
    <property type="match status" value="1"/>
</dbReference>
<evidence type="ECO:0000259" key="3">
    <source>
        <dbReference type="PROSITE" id="PS50112"/>
    </source>
</evidence>
<dbReference type="CDD" id="cd01948">
    <property type="entry name" value="EAL"/>
    <property type="match status" value="1"/>
</dbReference>
<feature type="coiled-coil region" evidence="1">
    <location>
        <begin position="110"/>
        <end position="140"/>
    </location>
</feature>
<gene>
    <name evidence="7" type="ORF">CP985_02815</name>
</gene>
<dbReference type="Gene3D" id="3.30.450.40">
    <property type="match status" value="1"/>
</dbReference>
<evidence type="ECO:0000259" key="6">
    <source>
        <dbReference type="PROSITE" id="PS50887"/>
    </source>
</evidence>
<evidence type="ECO:0000256" key="1">
    <source>
        <dbReference type="SAM" id="Coils"/>
    </source>
</evidence>
<keyword evidence="2" id="KW-0472">Membrane</keyword>
<dbReference type="SMART" id="SM00091">
    <property type="entry name" value="PAS"/>
    <property type="match status" value="1"/>
</dbReference>
<dbReference type="Pfam" id="PF00563">
    <property type="entry name" value="EAL"/>
    <property type="match status" value="1"/>
</dbReference>
<proteinExistence type="predicted"/>
<dbReference type="InterPro" id="IPR001633">
    <property type="entry name" value="EAL_dom"/>
</dbReference>
<dbReference type="InterPro" id="IPR013587">
    <property type="entry name" value="Nitrate/nitrite_sensing"/>
</dbReference>
<evidence type="ECO:0000313" key="8">
    <source>
        <dbReference type="Proteomes" id="UP000290092"/>
    </source>
</evidence>
<dbReference type="PROSITE" id="PS50887">
    <property type="entry name" value="GGDEF"/>
    <property type="match status" value="1"/>
</dbReference>
<dbReference type="Pfam" id="PF08376">
    <property type="entry name" value="NIT"/>
    <property type="match status" value="1"/>
</dbReference>
<feature type="domain" description="PAC" evidence="4">
    <location>
        <begin position="582"/>
        <end position="634"/>
    </location>
</feature>
<dbReference type="RefSeq" id="WP_114841504.1">
    <property type="nucleotide sequence ID" value="NZ_CP031219.1"/>
</dbReference>
<dbReference type="SUPFAM" id="SSF55781">
    <property type="entry name" value="GAF domain-like"/>
    <property type="match status" value="1"/>
</dbReference>
<dbReference type="Gene3D" id="3.30.70.270">
    <property type="match status" value="1"/>
</dbReference>
<reference evidence="7 8" key="1">
    <citation type="submission" date="2017-09" db="EMBL/GenBank/DDBJ databases">
        <title>Genomics of the genus Arcobacter.</title>
        <authorList>
            <person name="Perez-Cataluna A."/>
            <person name="Figueras M.J."/>
            <person name="Salas-Masso N."/>
        </authorList>
    </citation>
    <scope>NUCLEOTIDE SEQUENCE [LARGE SCALE GENOMIC DNA]</scope>
    <source>
        <strain evidence="7 8">CECT 7386</strain>
    </source>
</reference>
<dbReference type="SMART" id="SM00267">
    <property type="entry name" value="GGDEF"/>
    <property type="match status" value="1"/>
</dbReference>
<dbReference type="InterPro" id="IPR029016">
    <property type="entry name" value="GAF-like_dom_sf"/>
</dbReference>
<dbReference type="InterPro" id="IPR000014">
    <property type="entry name" value="PAS"/>
</dbReference>
<dbReference type="Proteomes" id="UP000290092">
    <property type="component" value="Unassembled WGS sequence"/>
</dbReference>
<dbReference type="PANTHER" id="PTHR44757">
    <property type="entry name" value="DIGUANYLATE CYCLASE DGCP"/>
    <property type="match status" value="1"/>
</dbReference>
<dbReference type="NCBIfam" id="TIGR00229">
    <property type="entry name" value="sensory_box"/>
    <property type="match status" value="1"/>
</dbReference>
<feature type="transmembrane region" description="Helical" evidence="2">
    <location>
        <begin position="6"/>
        <end position="29"/>
    </location>
</feature>
<dbReference type="SUPFAM" id="SSF55073">
    <property type="entry name" value="Nucleotide cyclase"/>
    <property type="match status" value="1"/>
</dbReference>
<organism evidence="7 8">
    <name type="scientific">Malaciobacter mytili LMG 24559</name>
    <dbReference type="NCBI Taxonomy" id="1032238"/>
    <lineage>
        <taxon>Bacteria</taxon>
        <taxon>Pseudomonadati</taxon>
        <taxon>Campylobacterota</taxon>
        <taxon>Epsilonproteobacteria</taxon>
        <taxon>Campylobacterales</taxon>
        <taxon>Arcobacteraceae</taxon>
        <taxon>Malaciobacter</taxon>
    </lineage>
</organism>
<dbReference type="InterPro" id="IPR052155">
    <property type="entry name" value="Biofilm_reg_signaling"/>
</dbReference>
<dbReference type="SUPFAM" id="SSF141868">
    <property type="entry name" value="EAL domain-like"/>
    <property type="match status" value="1"/>
</dbReference>
<dbReference type="Pfam" id="PF00990">
    <property type="entry name" value="GGDEF"/>
    <property type="match status" value="1"/>
</dbReference>
<keyword evidence="2" id="KW-0812">Transmembrane</keyword>
<dbReference type="InterPro" id="IPR001610">
    <property type="entry name" value="PAC"/>
</dbReference>
<dbReference type="KEGG" id="amyt:AMYT_1052"/>
<dbReference type="NCBIfam" id="TIGR00254">
    <property type="entry name" value="GGDEF"/>
    <property type="match status" value="1"/>
</dbReference>
<feature type="domain" description="GGDEF" evidence="6">
    <location>
        <begin position="666"/>
        <end position="804"/>
    </location>
</feature>
<dbReference type="Pfam" id="PF13426">
    <property type="entry name" value="PAS_9"/>
    <property type="match status" value="1"/>
</dbReference>
<evidence type="ECO:0000259" key="4">
    <source>
        <dbReference type="PROSITE" id="PS50113"/>
    </source>
</evidence>
<dbReference type="AlphaFoldDB" id="A0AAX2AJX9"/>
<sequence length="1066" mass="124524">MKNKVLFKLILISLIPTFGMIFFSSVYIYNKYKALENLNSIDSNINYLLNAEFLLNNIQKERGMSAGFIGSKGKKFINELKHQRILTNESKIIFENFILKNSFAKQNTHIKKIQEEIFNLERLRKEVDEVKLTLNEELKEYNQITNSIINSMNILQVKKQNSQIDNKLQALLYLVNIKEFAGLERAMLSNTFSKKNLKKEDYNKIIEFISLQKNNIKNFKNITTIEDLDYFYKTYNSKLIENVQNFRKKIYNFDSYQVENSDAKLWWELSTKRIDALGEIIEYFVKKVLKESKFLKESIINSLIYSFILWILSIAASIFSIFAIKNIVKKENISFKNLKKQKKMYNILNHANELIIYNYTMEEVLNKACSFATKELELSLSFICLLNKDKLQIVESNGEKKEILSKLETNDNHKIYKKSLIERKNIVVNNILKDKSSIDFSTEKISSIKSIAVYPLYKKDEAVGIMAFCSSDEEYFDEEIITIFDKMTNDLSYGLEKEENEKLRLEYEEELRIASYSFDSQEAMAITDANANIIKVNSSFTKITGYEKEEVIGKNPKILKSGKHSDEFYEKMWRDLLTYGSWSGEIYNKRKNSEIYPERATITAIKNSMGKITHFIAQFFDITEIKDNQEKLIRQVQTDSLTGLYNRTVLNDRLSQAIASANRTKNFGALIFIDLDNFKYINDSLGHDIGDLFLIKIANIIKSNSREDDIIIRLGGDEFVILVQNLNYQKTQAIIKVETFANKIRDALDNPIKINQHNLTTTCSIGIALFPEKNKCSIDIVKNADSAMYLSKENGKNKVMFYHEDLDKKTKTFLKIENELRAAIKEEQFEIHYQNKFDYKNNRIIGFEALIRWIHPTKGIVYPNYFLEVAQKSDLIIQIGRLVIKEVIKQIKIWQKEEEFKDIKISINISSLEFEQLDFLEFLQNTIKEYKVDTKYLEFEINENAMFKDLNFVIKRIKELKKLGISCSIDGVGIGYTSFDYISKVPVDTIKLDRSFLRKKDKLINDSIINMIIEVSQKLNLNLIIEGVENEEELEYLKTKNSYIYQGYYFSKPLKANEAIKLLNKK</sequence>
<evidence type="ECO:0000256" key="2">
    <source>
        <dbReference type="SAM" id="Phobius"/>
    </source>
</evidence>
<dbReference type="Gene3D" id="3.30.450.20">
    <property type="entry name" value="PAS domain"/>
    <property type="match status" value="1"/>
</dbReference>
<dbReference type="SUPFAM" id="SSF55785">
    <property type="entry name" value="PYP-like sensor domain (PAS domain)"/>
    <property type="match status" value="1"/>
</dbReference>
<keyword evidence="2" id="KW-1133">Transmembrane helix</keyword>
<dbReference type="InterPro" id="IPR035919">
    <property type="entry name" value="EAL_sf"/>
</dbReference>
<dbReference type="Pfam" id="PF13185">
    <property type="entry name" value="GAF_2"/>
    <property type="match status" value="1"/>
</dbReference>
<dbReference type="InterPro" id="IPR000160">
    <property type="entry name" value="GGDEF_dom"/>
</dbReference>
<protein>
    <recommendedName>
        <fullName evidence="9">Multi-sensor domain-containing diguanylate cyclase/phosphodiesterase</fullName>
    </recommendedName>
</protein>
<dbReference type="Gene3D" id="3.20.20.450">
    <property type="entry name" value="EAL domain"/>
    <property type="match status" value="1"/>
</dbReference>
<dbReference type="InterPro" id="IPR000700">
    <property type="entry name" value="PAS-assoc_C"/>
</dbReference>
<feature type="domain" description="EAL" evidence="5">
    <location>
        <begin position="813"/>
        <end position="1066"/>
    </location>
</feature>
<keyword evidence="1" id="KW-0175">Coiled coil</keyword>
<dbReference type="InterPro" id="IPR043128">
    <property type="entry name" value="Rev_trsase/Diguanyl_cyclase"/>
</dbReference>
<dbReference type="PROSITE" id="PS50113">
    <property type="entry name" value="PAC"/>
    <property type="match status" value="1"/>
</dbReference>
<keyword evidence="8" id="KW-1185">Reference proteome</keyword>
<dbReference type="PANTHER" id="PTHR44757:SF2">
    <property type="entry name" value="BIOFILM ARCHITECTURE MAINTENANCE PROTEIN MBAA"/>
    <property type="match status" value="1"/>
</dbReference>
<dbReference type="InterPro" id="IPR029787">
    <property type="entry name" value="Nucleotide_cyclase"/>
</dbReference>
<dbReference type="InterPro" id="IPR003018">
    <property type="entry name" value="GAF"/>
</dbReference>
<dbReference type="InterPro" id="IPR035965">
    <property type="entry name" value="PAS-like_dom_sf"/>
</dbReference>
<dbReference type="EMBL" id="NXID01000005">
    <property type="protein sequence ID" value="RXK16692.1"/>
    <property type="molecule type" value="Genomic_DNA"/>
</dbReference>
<evidence type="ECO:0008006" key="9">
    <source>
        <dbReference type="Google" id="ProtNLM"/>
    </source>
</evidence>
<feature type="transmembrane region" description="Helical" evidence="2">
    <location>
        <begin position="303"/>
        <end position="324"/>
    </location>
</feature>
<dbReference type="SMART" id="SM00086">
    <property type="entry name" value="PAC"/>
    <property type="match status" value="1"/>
</dbReference>
<dbReference type="CDD" id="cd01949">
    <property type="entry name" value="GGDEF"/>
    <property type="match status" value="1"/>
</dbReference>
<dbReference type="FunFam" id="3.30.70.270:FF:000001">
    <property type="entry name" value="Diguanylate cyclase domain protein"/>
    <property type="match status" value="1"/>
</dbReference>
<dbReference type="PROSITE" id="PS50112">
    <property type="entry name" value="PAS"/>
    <property type="match status" value="1"/>
</dbReference>
<evidence type="ECO:0000259" key="5">
    <source>
        <dbReference type="PROSITE" id="PS50883"/>
    </source>
</evidence>
<name>A0AAX2AJX9_9BACT</name>
<dbReference type="GO" id="GO:0003824">
    <property type="term" value="F:catalytic activity"/>
    <property type="evidence" value="ECO:0007669"/>
    <property type="project" value="UniProtKB-ARBA"/>
</dbReference>
<feature type="domain" description="PAS" evidence="3">
    <location>
        <begin position="524"/>
        <end position="555"/>
    </location>
</feature>
<dbReference type="CDD" id="cd00130">
    <property type="entry name" value="PAS"/>
    <property type="match status" value="1"/>
</dbReference>